<dbReference type="RefSeq" id="XP_003055357.1">
    <property type="nucleotide sequence ID" value="XM_003055311.1"/>
</dbReference>
<evidence type="ECO:0000256" key="1">
    <source>
        <dbReference type="ARBA" id="ARBA00001946"/>
    </source>
</evidence>
<dbReference type="OrthoDB" id="5963188at2759"/>
<dbReference type="InterPro" id="IPR006166">
    <property type="entry name" value="ERCC4_domain"/>
</dbReference>
<feature type="compositionally biased region" description="Low complexity" evidence="16">
    <location>
        <begin position="440"/>
        <end position="459"/>
    </location>
</feature>
<dbReference type="OMA" id="TARCHAM"/>
<dbReference type="eggNOG" id="KOG2379">
    <property type="taxonomic scope" value="Eukaryota"/>
</dbReference>
<dbReference type="FunFam" id="3.40.50.10130:FF:000005">
    <property type="entry name" value="crossover junction endonuclease MUS81 isoform X1"/>
    <property type="match status" value="1"/>
</dbReference>
<dbReference type="InterPro" id="IPR011335">
    <property type="entry name" value="Restrct_endonuc-II-like"/>
</dbReference>
<dbReference type="InterPro" id="IPR027421">
    <property type="entry name" value="DNA_pol_lamdba_lyase_dom_sf"/>
</dbReference>
<comment type="subunit">
    <text evidence="15">Interacts with EME1.</text>
</comment>
<evidence type="ECO:0000256" key="2">
    <source>
        <dbReference type="ARBA" id="ARBA00004123"/>
    </source>
</evidence>
<evidence type="ECO:0000256" key="12">
    <source>
        <dbReference type="ARBA" id="ARBA00023204"/>
    </source>
</evidence>
<evidence type="ECO:0000256" key="9">
    <source>
        <dbReference type="ARBA" id="ARBA00022801"/>
    </source>
</evidence>
<comment type="similarity">
    <text evidence="3 15">Belongs to the XPF family.</text>
</comment>
<feature type="compositionally biased region" description="Acidic residues" evidence="16">
    <location>
        <begin position="581"/>
        <end position="592"/>
    </location>
</feature>
<keyword evidence="7 15" id="KW-0255">Endonuclease</keyword>
<evidence type="ECO:0000256" key="4">
    <source>
        <dbReference type="ARBA" id="ARBA00017114"/>
    </source>
</evidence>
<keyword evidence="10 15" id="KW-0460">Magnesium</keyword>
<dbReference type="GO" id="GO:0031573">
    <property type="term" value="P:mitotic intra-S DNA damage checkpoint signaling"/>
    <property type="evidence" value="ECO:0007669"/>
    <property type="project" value="TreeGrafter"/>
</dbReference>
<dbReference type="AlphaFoldDB" id="C1MGP8"/>
<dbReference type="GO" id="GO:0008821">
    <property type="term" value="F:crossover junction DNA endonuclease activity"/>
    <property type="evidence" value="ECO:0007669"/>
    <property type="project" value="UniProtKB-UniRule"/>
</dbReference>
<dbReference type="GO" id="GO:0000727">
    <property type="term" value="P:double-strand break repair via break-induced replication"/>
    <property type="evidence" value="ECO:0007669"/>
    <property type="project" value="UniProtKB-UniRule"/>
</dbReference>
<keyword evidence="12 15" id="KW-0234">DNA repair</keyword>
<dbReference type="GO" id="GO:0005634">
    <property type="term" value="C:nucleus"/>
    <property type="evidence" value="ECO:0007669"/>
    <property type="project" value="UniProtKB-SubCell"/>
</dbReference>
<dbReference type="SUPFAM" id="SSF52980">
    <property type="entry name" value="Restriction endonuclease-like"/>
    <property type="match status" value="1"/>
</dbReference>
<dbReference type="SUPFAM" id="SSF47802">
    <property type="entry name" value="DNA polymerase beta, N-terminal domain-like"/>
    <property type="match status" value="1"/>
</dbReference>
<reference evidence="18 19" key="1">
    <citation type="journal article" date="2009" name="Science">
        <title>Green evolution and dynamic adaptations revealed by genomes of the marine picoeukaryotes Micromonas.</title>
        <authorList>
            <person name="Worden A.Z."/>
            <person name="Lee J.H."/>
            <person name="Mock T."/>
            <person name="Rouze P."/>
            <person name="Simmons M.P."/>
            <person name="Aerts A.L."/>
            <person name="Allen A.E."/>
            <person name="Cuvelier M.L."/>
            <person name="Derelle E."/>
            <person name="Everett M.V."/>
            <person name="Foulon E."/>
            <person name="Grimwood J."/>
            <person name="Gundlach H."/>
            <person name="Henrissat B."/>
            <person name="Napoli C."/>
            <person name="McDonald S.M."/>
            <person name="Parker M.S."/>
            <person name="Rombauts S."/>
            <person name="Salamov A."/>
            <person name="Von Dassow P."/>
            <person name="Badger J.H."/>
            <person name="Coutinho P.M."/>
            <person name="Demir E."/>
            <person name="Dubchak I."/>
            <person name="Gentemann C."/>
            <person name="Eikrem W."/>
            <person name="Gready J.E."/>
            <person name="John U."/>
            <person name="Lanier W."/>
            <person name="Lindquist E.A."/>
            <person name="Lucas S."/>
            <person name="Mayer K.F."/>
            <person name="Moreau H."/>
            <person name="Not F."/>
            <person name="Otillar R."/>
            <person name="Panaud O."/>
            <person name="Pangilinan J."/>
            <person name="Paulsen I."/>
            <person name="Piegu B."/>
            <person name="Poliakov A."/>
            <person name="Robbens S."/>
            <person name="Schmutz J."/>
            <person name="Toulza E."/>
            <person name="Wyss T."/>
            <person name="Zelensky A."/>
            <person name="Zhou K."/>
            <person name="Armbrust E.V."/>
            <person name="Bhattacharya D."/>
            <person name="Goodenough U.W."/>
            <person name="Van de Peer Y."/>
            <person name="Grigoriev I.V."/>
        </authorList>
    </citation>
    <scope>NUCLEOTIDE SEQUENCE [LARGE SCALE GENOMIC DNA]</scope>
    <source>
        <strain evidence="18 19">CCMP1545</strain>
    </source>
</reference>
<dbReference type="GO" id="GO:0048257">
    <property type="term" value="F:3'-flap endonuclease activity"/>
    <property type="evidence" value="ECO:0007669"/>
    <property type="project" value="TreeGrafter"/>
</dbReference>
<feature type="compositionally biased region" description="Low complexity" evidence="16">
    <location>
        <begin position="175"/>
        <end position="184"/>
    </location>
</feature>
<name>C1MGP8_MICPC</name>
<evidence type="ECO:0000256" key="5">
    <source>
        <dbReference type="ARBA" id="ARBA00022722"/>
    </source>
</evidence>
<dbReference type="GO" id="GO:0003677">
    <property type="term" value="F:DNA binding"/>
    <property type="evidence" value="ECO:0007669"/>
    <property type="project" value="UniProtKB-UniRule"/>
</dbReference>
<evidence type="ECO:0000256" key="15">
    <source>
        <dbReference type="RuleBase" id="RU369042"/>
    </source>
</evidence>
<feature type="region of interest" description="Disordered" evidence="16">
    <location>
        <begin position="433"/>
        <end position="473"/>
    </location>
</feature>
<feature type="compositionally biased region" description="Acidic residues" evidence="16">
    <location>
        <begin position="195"/>
        <end position="210"/>
    </location>
</feature>
<feature type="region of interest" description="Disordered" evidence="16">
    <location>
        <begin position="133"/>
        <end position="160"/>
    </location>
</feature>
<dbReference type="KEGG" id="mpp:MICPUCDRAFT_49893"/>
<evidence type="ECO:0000256" key="8">
    <source>
        <dbReference type="ARBA" id="ARBA00022763"/>
    </source>
</evidence>
<sequence length="986" mass="104390">MPPRANAQAAANAEDAAAARRERHSNATIACVHPGNVEYALYFYKMMERAELRALDDPDRSAQWPMSLGKVVRSLTQAPHRVRSLEHAHALHGVGEKTLKLFKEYMEEYPPDAPTPEELEGEAARADIERRARELEKQRKKQERDAAKAARRASEEAAAMRARAAAGDAAAAADAATGTAPARANAKRKSYDPHGDDDDVVMLDDDDDDEAPRGTGTPRRASGAAAAAAASPGTRRPPPPKRARANNAGPKKPWEPGYKTAAFAIAVTLHKLRLQGETDVLISRLKDEAEASGLSAKGIHPAGGAGANNIPGGGNPYRGGGGRGGGRGGYTPQYCGWSCFEGSFIKARSISHRFPYDRVGVIPRGHAAPLCTQFGNPKKVRMLDEGVALTARCHAMAEEKGDCHCGLMSREDIDAALAAPLAGFWTDDGGGAAGGGGGAAAPAAAPRAKPKASSRSTRAPSPPPRPAEPEGPPVNRFVAAALARAKAAAAAERRAAGVPDAAAAAAAAAPPPREPRTEEDVLALSVRDLKALLDRHGTSYAGIIDKDDLRDVVRDAVGVARREPAVAPVAPRRGSVPDVIAIDDSDDDDAPDDAPAAATAAAAAPSAPPPLDSQTSVSVSAAATAAATRLLDSQHSDNFTARDGNRAWRLSGLADGDDVPPRLPPLPVDGSLAFEDVYDVILLVDNREQFGGRGGGGRGGGGNRSQVVADEIADLGRCHRVRAEMGHFECGDALWVARRKDGRAAPGEEHVLDIIVERKRLDDLSMSIHDDRYRQQKYYLKRCGLRQVCYLIEGDVRELEATRYAPNGGISETKIKAIKTAAVQTEIYDGFQVIKTLSLRETFNLYGRMTTALSERYAKLTYADSAAAAAERDVDEDAGVVAEDAVPPTLEAFKRALVAQKRSQTTLKTTWGTMLMQVPGLGPEMAGEIIEQYPTPSSLRDAYDACDTHAAAAGLLSGIKTSEARSVGPVVSKRVLTSLFGRSEPY</sequence>
<dbReference type="Proteomes" id="UP000001876">
    <property type="component" value="Unassembled WGS sequence"/>
</dbReference>
<evidence type="ECO:0000313" key="19">
    <source>
        <dbReference type="Proteomes" id="UP000001876"/>
    </source>
</evidence>
<evidence type="ECO:0000256" key="14">
    <source>
        <dbReference type="ARBA" id="ARBA00023254"/>
    </source>
</evidence>
<keyword evidence="6 15" id="KW-0479">Metal-binding</keyword>
<feature type="region of interest" description="Disordered" evidence="16">
    <location>
        <begin position="578"/>
        <end position="619"/>
    </location>
</feature>
<dbReference type="Pfam" id="PF21292">
    <property type="entry name" value="EME1-MUS81_C"/>
    <property type="match status" value="1"/>
</dbReference>
<dbReference type="GO" id="GO:0046872">
    <property type="term" value="F:metal ion binding"/>
    <property type="evidence" value="ECO:0007669"/>
    <property type="project" value="UniProtKB-UniRule"/>
</dbReference>
<dbReference type="CDD" id="cd20074">
    <property type="entry name" value="XPF_nuclease_Mus81"/>
    <property type="match status" value="1"/>
</dbReference>
<dbReference type="InterPro" id="IPR047416">
    <property type="entry name" value="XPF_nuclease_Mus81"/>
</dbReference>
<keyword evidence="19" id="KW-1185">Reference proteome</keyword>
<keyword evidence="13 15" id="KW-0539">Nucleus</keyword>
<dbReference type="GeneID" id="9680614"/>
<dbReference type="GO" id="GO:0048476">
    <property type="term" value="C:Holliday junction resolvase complex"/>
    <property type="evidence" value="ECO:0007669"/>
    <property type="project" value="UniProtKB-UniRule"/>
</dbReference>
<organism evidence="19">
    <name type="scientific">Micromonas pusilla (strain CCMP1545)</name>
    <name type="common">Picoplanktonic green alga</name>
    <dbReference type="NCBI Taxonomy" id="564608"/>
    <lineage>
        <taxon>Eukaryota</taxon>
        <taxon>Viridiplantae</taxon>
        <taxon>Chlorophyta</taxon>
        <taxon>Mamiellophyceae</taxon>
        <taxon>Mamiellales</taxon>
        <taxon>Mamiellaceae</taxon>
        <taxon>Micromonas</taxon>
    </lineage>
</organism>
<keyword evidence="9 15" id="KW-0378">Hydrolase</keyword>
<dbReference type="GO" id="GO:0000712">
    <property type="term" value="P:resolution of meiotic recombination intermediates"/>
    <property type="evidence" value="ECO:0007669"/>
    <property type="project" value="TreeGrafter"/>
</dbReference>
<feature type="compositionally biased region" description="Low complexity" evidence="16">
    <location>
        <begin position="213"/>
        <end position="234"/>
    </location>
</feature>
<protein>
    <recommendedName>
        <fullName evidence="4 15">Crossover junction endonuclease MUS81</fullName>
        <ecNumber evidence="15">3.1.22.-</ecNumber>
    </recommendedName>
</protein>
<evidence type="ECO:0000256" key="16">
    <source>
        <dbReference type="SAM" id="MobiDB-lite"/>
    </source>
</evidence>
<evidence type="ECO:0000256" key="6">
    <source>
        <dbReference type="ARBA" id="ARBA00022723"/>
    </source>
</evidence>
<evidence type="ECO:0000313" key="18">
    <source>
        <dbReference type="EMBL" id="EEH60609.1"/>
    </source>
</evidence>
<comment type="cofactor">
    <cofactor evidence="1 15">
        <name>Mg(2+)</name>
        <dbReference type="ChEBI" id="CHEBI:18420"/>
    </cofactor>
</comment>
<evidence type="ECO:0000256" key="11">
    <source>
        <dbReference type="ARBA" id="ARBA00023172"/>
    </source>
</evidence>
<keyword evidence="8 15" id="KW-0227">DNA damage</keyword>
<dbReference type="GO" id="GO:0006308">
    <property type="term" value="P:DNA catabolic process"/>
    <property type="evidence" value="ECO:0007669"/>
    <property type="project" value="UniProtKB-UniRule"/>
</dbReference>
<evidence type="ECO:0000256" key="13">
    <source>
        <dbReference type="ARBA" id="ARBA00023242"/>
    </source>
</evidence>
<dbReference type="Gene3D" id="3.40.50.10130">
    <property type="match status" value="1"/>
</dbReference>
<dbReference type="SMART" id="SM00891">
    <property type="entry name" value="ERCC4"/>
    <property type="match status" value="1"/>
</dbReference>
<evidence type="ECO:0000259" key="17">
    <source>
        <dbReference type="SMART" id="SM00891"/>
    </source>
</evidence>
<dbReference type="PANTHER" id="PTHR13451:SF0">
    <property type="entry name" value="CROSSOVER JUNCTION ENDONUCLEASE MUS81"/>
    <property type="match status" value="1"/>
</dbReference>
<comment type="subcellular location">
    <subcellularLocation>
        <location evidence="2 15">Nucleus</location>
    </subcellularLocation>
</comment>
<evidence type="ECO:0000256" key="10">
    <source>
        <dbReference type="ARBA" id="ARBA00022842"/>
    </source>
</evidence>
<comment type="function">
    <text evidence="15">Interacts with EME1 to form a DNA structure-specific endonuclease with substrate preference for branched DNA structures with a 5'-end at the branch nick. Typical substrates include 3'-flap structures, D-loops, replication forks and nicked Holliday junctions. May be required in mitosis for the processing of stalled or collapsed replication fork intermediates. May be required in meiosis for the repair of meiosis-specific double strand breaks subsequent to single-end invasion (SEI).</text>
</comment>
<feature type="compositionally biased region" description="Basic and acidic residues" evidence="16">
    <location>
        <begin position="133"/>
        <end position="155"/>
    </location>
</feature>
<gene>
    <name evidence="18" type="primary">Mus81</name>
    <name evidence="18" type="ORF">MICPUCDRAFT_49893</name>
</gene>
<keyword evidence="11 15" id="KW-0233">DNA recombination</keyword>
<dbReference type="InterPro" id="IPR042530">
    <property type="entry name" value="EME1/EME2_C"/>
</dbReference>
<dbReference type="Gene3D" id="1.10.150.670">
    <property type="entry name" value="Crossover junction endonuclease EME1, DNA-binding domain"/>
    <property type="match status" value="1"/>
</dbReference>
<evidence type="ECO:0000256" key="7">
    <source>
        <dbReference type="ARBA" id="ARBA00022759"/>
    </source>
</evidence>
<dbReference type="Pfam" id="PF02732">
    <property type="entry name" value="ERCC4"/>
    <property type="match status" value="1"/>
</dbReference>
<accession>C1MGP8</accession>
<feature type="compositionally biased region" description="Pro residues" evidence="16">
    <location>
        <begin position="460"/>
        <end position="472"/>
    </location>
</feature>
<proteinExistence type="inferred from homology"/>
<feature type="domain" description="ERCC4" evidence="17">
    <location>
        <begin position="681"/>
        <end position="796"/>
    </location>
</feature>
<dbReference type="InterPro" id="IPR033309">
    <property type="entry name" value="Mus81"/>
</dbReference>
<evidence type="ECO:0000256" key="3">
    <source>
        <dbReference type="ARBA" id="ARBA00010015"/>
    </source>
</evidence>
<dbReference type="STRING" id="564608.C1MGP8"/>
<keyword evidence="5 15" id="KW-0540">Nuclease</keyword>
<dbReference type="EC" id="3.1.22.-" evidence="15"/>
<dbReference type="EMBL" id="GG663735">
    <property type="protein sequence ID" value="EEH60609.1"/>
    <property type="molecule type" value="Genomic_DNA"/>
</dbReference>
<keyword evidence="14" id="KW-0469">Meiosis</keyword>
<feature type="compositionally biased region" description="Low complexity" evidence="16">
    <location>
        <begin position="593"/>
        <end position="605"/>
    </location>
</feature>
<feature type="region of interest" description="Disordered" evidence="16">
    <location>
        <begin position="175"/>
        <end position="256"/>
    </location>
</feature>
<dbReference type="PANTHER" id="PTHR13451">
    <property type="entry name" value="CLASS II CROSSOVER JUNCTION ENDONUCLEASE MUS81"/>
    <property type="match status" value="1"/>
</dbReference>